<dbReference type="Proteomes" id="UP000184114">
    <property type="component" value="Unassembled WGS sequence"/>
</dbReference>
<evidence type="ECO:0000313" key="1">
    <source>
        <dbReference type="EMBL" id="SHE30800.1"/>
    </source>
</evidence>
<name>A0A1M4SF07_9FIRM</name>
<keyword evidence="2" id="KW-1185">Reference proteome</keyword>
<proteinExistence type="predicted"/>
<keyword evidence="1" id="KW-0808">Transferase</keyword>
<dbReference type="InterPro" id="IPR010719">
    <property type="entry name" value="MnmM_MeTrfase"/>
</dbReference>
<gene>
    <name evidence="1" type="ORF">SAMN02745784_00289</name>
</gene>
<dbReference type="SUPFAM" id="SSF53335">
    <property type="entry name" value="S-adenosyl-L-methionine-dependent methyltransferases"/>
    <property type="match status" value="1"/>
</dbReference>
<dbReference type="InterPro" id="IPR029063">
    <property type="entry name" value="SAM-dependent_MTases_sf"/>
</dbReference>
<sequence length="194" mass="22137">MNYNEIINTLKISRDIIYNCVKEGHTVVDCTVGNGHDTVLLAELVGSNGKVYGFDIQKKALEITFEKLTCENLNNRVILIENGHENIDLYIDEKVNFVIYNLGYLPKGNKDIKTSKDTTLVSLEKSLNLLEDSGIILITCYIGHEGGLEEKNAVEDFLKELDQKKYNVIKYDFINQRNYPPILYGVEKAKTRRD</sequence>
<dbReference type="PANTHER" id="PTHR35276:SF1">
    <property type="entry name" value="TRNA (MNM(5)S(2)U34)-METHYLTRANSFERASE, CHLOROPLASTIC"/>
    <property type="match status" value="1"/>
</dbReference>
<dbReference type="EMBL" id="FQTY01000001">
    <property type="protein sequence ID" value="SHE30800.1"/>
    <property type="molecule type" value="Genomic_DNA"/>
</dbReference>
<dbReference type="RefSeq" id="WP_072972133.1">
    <property type="nucleotide sequence ID" value="NZ_FQTY01000001.1"/>
</dbReference>
<reference evidence="2" key="1">
    <citation type="submission" date="2016-11" db="EMBL/GenBank/DDBJ databases">
        <authorList>
            <person name="Varghese N."/>
            <person name="Submissions S."/>
        </authorList>
    </citation>
    <scope>NUCLEOTIDE SEQUENCE [LARGE SCALE GENOMIC DNA]</scope>
    <source>
        <strain evidence="2">DSM 18095</strain>
    </source>
</reference>
<accession>A0A1M4SF07</accession>
<dbReference type="GeneID" id="90994982"/>
<keyword evidence="1" id="KW-0489">Methyltransferase</keyword>
<evidence type="ECO:0000313" key="2">
    <source>
        <dbReference type="Proteomes" id="UP000184114"/>
    </source>
</evidence>
<dbReference type="GO" id="GO:0008168">
    <property type="term" value="F:methyltransferase activity"/>
    <property type="evidence" value="ECO:0007669"/>
    <property type="project" value="UniProtKB-KW"/>
</dbReference>
<dbReference type="GO" id="GO:0032259">
    <property type="term" value="P:methylation"/>
    <property type="evidence" value="ECO:0007669"/>
    <property type="project" value="UniProtKB-KW"/>
</dbReference>
<dbReference type="Gene3D" id="3.40.50.150">
    <property type="entry name" value="Vaccinia Virus protein VP39"/>
    <property type="match status" value="1"/>
</dbReference>
<dbReference type="CDD" id="cd02440">
    <property type="entry name" value="AdoMet_MTases"/>
    <property type="match status" value="1"/>
</dbReference>
<dbReference type="AlphaFoldDB" id="A0A1M4SF07"/>
<protein>
    <submittedName>
        <fullName evidence="1">Putative rRNA methylase</fullName>
    </submittedName>
</protein>
<dbReference type="Pfam" id="PF06962">
    <property type="entry name" value="rRNA_methylase"/>
    <property type="match status" value="1"/>
</dbReference>
<organism evidence="1 2">
    <name type="scientific">Tissierella praeacuta DSM 18095</name>
    <dbReference type="NCBI Taxonomy" id="1123404"/>
    <lineage>
        <taxon>Bacteria</taxon>
        <taxon>Bacillati</taxon>
        <taxon>Bacillota</taxon>
        <taxon>Tissierellia</taxon>
        <taxon>Tissierellales</taxon>
        <taxon>Tissierellaceae</taxon>
        <taxon>Tissierella</taxon>
    </lineage>
</organism>
<dbReference type="PANTHER" id="PTHR35276">
    <property type="entry name" value="S-ADENOSYL-L-METHIONINE-DEPENDENT METHYLTRANSFERASES SUPERFAMILY PROTEIN"/>
    <property type="match status" value="1"/>
</dbReference>
<dbReference type="STRING" id="1123404.SAMN02745784_00289"/>